<dbReference type="GO" id="GO:0000162">
    <property type="term" value="P:L-tryptophan biosynthetic process"/>
    <property type="evidence" value="ECO:0007669"/>
    <property type="project" value="UniProtKB-UniPathway"/>
</dbReference>
<evidence type="ECO:0000313" key="13">
    <source>
        <dbReference type="EMBL" id="QEU79759.1"/>
    </source>
</evidence>
<dbReference type="InterPro" id="IPR013798">
    <property type="entry name" value="Indole-3-glycerol_P_synth_dom"/>
</dbReference>
<dbReference type="GO" id="GO:0004425">
    <property type="term" value="F:indole-3-glycerol-phosphate synthase activity"/>
    <property type="evidence" value="ECO:0007669"/>
    <property type="project" value="UniProtKB-EC"/>
</dbReference>
<reference evidence="13 14" key="2">
    <citation type="submission" date="2017-09" db="EMBL/GenBank/DDBJ databases">
        <authorList>
            <person name="Lee N."/>
            <person name="Cho B.-K."/>
        </authorList>
    </citation>
    <scope>NUCLEOTIDE SEQUENCE [LARGE SCALE GENOMIC DNA]</scope>
    <source>
        <strain evidence="13 14">ATCC 27467</strain>
    </source>
</reference>
<dbReference type="PANTHER" id="PTHR22854">
    <property type="entry name" value="TRYPTOPHAN BIOSYNTHESIS PROTEIN"/>
    <property type="match status" value="1"/>
</dbReference>
<dbReference type="NCBIfam" id="NF001369">
    <property type="entry name" value="PRK00278.1-1"/>
    <property type="match status" value="1"/>
</dbReference>
<evidence type="ECO:0000259" key="11">
    <source>
        <dbReference type="Pfam" id="PF00218"/>
    </source>
</evidence>
<evidence type="ECO:0000313" key="12">
    <source>
        <dbReference type="EMBL" id="GGZ68116.1"/>
    </source>
</evidence>
<comment type="pathway">
    <text evidence="2">Amino-acid biosynthesis; L-tryptophan biosynthesis; L-tryptophan from chorismate: step 4/5.</text>
</comment>
<name>A0A5P2UMY0_9ACTN</name>
<dbReference type="InterPro" id="IPR013785">
    <property type="entry name" value="Aldolase_TIM"/>
</dbReference>
<dbReference type="Pfam" id="PF00218">
    <property type="entry name" value="IGPS"/>
    <property type="match status" value="1"/>
</dbReference>
<sequence>MNALDGIIEGVRAGLARRRSRVPECELRDLASGVRPVPDCAELLRGTDGLKVIAEVKRASPARGRLAAIEDPAELAAAYEAGGAAAVSVLTEELHFAGSLADLDAVRARVGVPLLRKDFVVDPYQVWEARVHGASLVLLIVAALEQPLLVDLVAQAAEIGLTPLVEVHDQAEARRALDAGAWVIGVNARDLKTLEMNKGAFAAIAPDIPENVVRIAASGVRGPRCAVEYAELGADAILVGEALVTSGHHREAVAALVAAGRSINGGRPDGPRFPRLPGSPGPAFP</sequence>
<evidence type="ECO:0000256" key="10">
    <source>
        <dbReference type="SAM" id="MobiDB-lite"/>
    </source>
</evidence>
<reference evidence="12" key="3">
    <citation type="submission" date="2020-09" db="EMBL/GenBank/DDBJ databases">
        <authorList>
            <person name="Sun Q."/>
            <person name="Ohkuma M."/>
        </authorList>
    </citation>
    <scope>NUCLEOTIDE SEQUENCE</scope>
    <source>
        <strain evidence="12">JCM 4834</strain>
    </source>
</reference>
<evidence type="ECO:0000313" key="14">
    <source>
        <dbReference type="Proteomes" id="UP000326831"/>
    </source>
</evidence>
<dbReference type="CDD" id="cd00331">
    <property type="entry name" value="IGPS"/>
    <property type="match status" value="1"/>
</dbReference>
<dbReference type="EC" id="4.1.1.48" evidence="4"/>
<dbReference type="InterPro" id="IPR045186">
    <property type="entry name" value="Indole-3-glycerol_P_synth"/>
</dbReference>
<evidence type="ECO:0000256" key="5">
    <source>
        <dbReference type="ARBA" id="ARBA00022605"/>
    </source>
</evidence>
<keyword evidence="9" id="KW-0456">Lyase</keyword>
<dbReference type="AlphaFoldDB" id="A0A5P2UMY0"/>
<keyword evidence="6" id="KW-0210">Decarboxylase</keyword>
<evidence type="ECO:0000256" key="9">
    <source>
        <dbReference type="ARBA" id="ARBA00023239"/>
    </source>
</evidence>
<evidence type="ECO:0000256" key="3">
    <source>
        <dbReference type="ARBA" id="ARBA00008737"/>
    </source>
</evidence>
<accession>A0A5P2UMY0</accession>
<dbReference type="GO" id="GO:0004640">
    <property type="term" value="F:phosphoribosylanthranilate isomerase activity"/>
    <property type="evidence" value="ECO:0007669"/>
    <property type="project" value="TreeGrafter"/>
</dbReference>
<evidence type="ECO:0000256" key="1">
    <source>
        <dbReference type="ARBA" id="ARBA00001633"/>
    </source>
</evidence>
<proteinExistence type="inferred from homology"/>
<dbReference type="SUPFAM" id="SSF51366">
    <property type="entry name" value="Ribulose-phoshate binding barrel"/>
    <property type="match status" value="1"/>
</dbReference>
<dbReference type="RefSeq" id="WP_150518776.1">
    <property type="nucleotide sequence ID" value="NZ_BMVX01000010.1"/>
</dbReference>
<comment type="catalytic activity">
    <reaction evidence="1">
        <text>1-(2-carboxyphenylamino)-1-deoxy-D-ribulose 5-phosphate + H(+) = (1S,2R)-1-C-(indol-3-yl)glycerol 3-phosphate + CO2 + H2O</text>
        <dbReference type="Rhea" id="RHEA:23476"/>
        <dbReference type="ChEBI" id="CHEBI:15377"/>
        <dbReference type="ChEBI" id="CHEBI:15378"/>
        <dbReference type="ChEBI" id="CHEBI:16526"/>
        <dbReference type="ChEBI" id="CHEBI:58613"/>
        <dbReference type="ChEBI" id="CHEBI:58866"/>
        <dbReference type="EC" id="4.1.1.48"/>
    </reaction>
</comment>
<feature type="region of interest" description="Disordered" evidence="10">
    <location>
        <begin position="265"/>
        <end position="285"/>
    </location>
</feature>
<evidence type="ECO:0000256" key="6">
    <source>
        <dbReference type="ARBA" id="ARBA00022793"/>
    </source>
</evidence>
<dbReference type="EMBL" id="CP023701">
    <property type="protein sequence ID" value="QEU79759.1"/>
    <property type="molecule type" value="Genomic_DNA"/>
</dbReference>
<dbReference type="EMBL" id="BMVX01000010">
    <property type="protein sequence ID" value="GGZ68116.1"/>
    <property type="molecule type" value="Genomic_DNA"/>
</dbReference>
<keyword evidence="7" id="KW-0822">Tryptophan biosynthesis</keyword>
<keyword evidence="8" id="KW-0057">Aromatic amino acid biosynthesis</keyword>
<keyword evidence="5" id="KW-0028">Amino-acid biosynthesis</keyword>
<evidence type="ECO:0000256" key="7">
    <source>
        <dbReference type="ARBA" id="ARBA00022822"/>
    </source>
</evidence>
<evidence type="ECO:0000256" key="8">
    <source>
        <dbReference type="ARBA" id="ARBA00023141"/>
    </source>
</evidence>
<dbReference type="PANTHER" id="PTHR22854:SF2">
    <property type="entry name" value="INDOLE-3-GLYCEROL-PHOSPHATE SYNTHASE"/>
    <property type="match status" value="1"/>
</dbReference>
<dbReference type="Proteomes" id="UP000634660">
    <property type="component" value="Unassembled WGS sequence"/>
</dbReference>
<dbReference type="Proteomes" id="UP000326831">
    <property type="component" value="Chromosome"/>
</dbReference>
<keyword evidence="14" id="KW-1185">Reference proteome</keyword>
<reference evidence="12" key="1">
    <citation type="journal article" date="2014" name="Int. J. Syst. Evol. Microbiol.">
        <title>Complete genome sequence of Corynebacterium casei LMG S-19264T (=DSM 44701T), isolated from a smear-ripened cheese.</title>
        <authorList>
            <consortium name="US DOE Joint Genome Institute (JGI-PGF)"/>
            <person name="Walter F."/>
            <person name="Albersmeier A."/>
            <person name="Kalinowski J."/>
            <person name="Ruckert C."/>
        </authorList>
    </citation>
    <scope>NUCLEOTIDE SEQUENCE</scope>
    <source>
        <strain evidence="12">JCM 4834</strain>
    </source>
</reference>
<feature type="domain" description="Indole-3-glycerol phosphate synthase" evidence="11">
    <location>
        <begin position="4"/>
        <end position="255"/>
    </location>
</feature>
<dbReference type="Gene3D" id="3.20.20.70">
    <property type="entry name" value="Aldolase class I"/>
    <property type="match status" value="1"/>
</dbReference>
<gene>
    <name evidence="13" type="primary">trpC</name>
    <name evidence="12" type="synonym">trpC1</name>
    <name evidence="13" type="ORF">CP968_16745</name>
    <name evidence="12" type="ORF">GCM10010371_30080</name>
</gene>
<dbReference type="UniPathway" id="UPA00035">
    <property type="reaction ID" value="UER00043"/>
</dbReference>
<organism evidence="13 14">
    <name type="scientific">Streptomyces subrutilus</name>
    <dbReference type="NCBI Taxonomy" id="36818"/>
    <lineage>
        <taxon>Bacteria</taxon>
        <taxon>Bacillati</taxon>
        <taxon>Actinomycetota</taxon>
        <taxon>Actinomycetes</taxon>
        <taxon>Kitasatosporales</taxon>
        <taxon>Streptomycetaceae</taxon>
        <taxon>Streptomyces</taxon>
    </lineage>
</organism>
<evidence type="ECO:0000256" key="4">
    <source>
        <dbReference type="ARBA" id="ARBA00012362"/>
    </source>
</evidence>
<comment type="similarity">
    <text evidence="3">Belongs to the TrpC family.</text>
</comment>
<dbReference type="OrthoDB" id="9804217at2"/>
<evidence type="ECO:0000256" key="2">
    <source>
        <dbReference type="ARBA" id="ARBA00004696"/>
    </source>
</evidence>
<dbReference type="FunFam" id="3.20.20.70:FF:000024">
    <property type="entry name" value="Indole-3-glycerol phosphate synthase"/>
    <property type="match status" value="1"/>
</dbReference>
<protein>
    <recommendedName>
        <fullName evidence="4">indole-3-glycerol-phosphate synthase</fullName>
        <ecNumber evidence="4">4.1.1.48</ecNumber>
    </recommendedName>
</protein>
<dbReference type="InterPro" id="IPR011060">
    <property type="entry name" value="RibuloseP-bd_barrel"/>
</dbReference>
<dbReference type="KEGG" id="ssub:CP968_16745"/>